<protein>
    <recommendedName>
        <fullName evidence="1">Methyltransferase domain-containing protein</fullName>
    </recommendedName>
</protein>
<reference evidence="2" key="1">
    <citation type="submission" date="2021-03" db="EMBL/GenBank/DDBJ databases">
        <authorList>
            <person name="Tagirdzhanova G."/>
        </authorList>
    </citation>
    <scope>NUCLEOTIDE SEQUENCE</scope>
</reference>
<evidence type="ECO:0000313" key="3">
    <source>
        <dbReference type="Proteomes" id="UP000664534"/>
    </source>
</evidence>
<dbReference type="PROSITE" id="PS00092">
    <property type="entry name" value="N6_MTASE"/>
    <property type="match status" value="1"/>
</dbReference>
<dbReference type="GO" id="GO:0005739">
    <property type="term" value="C:mitochondrion"/>
    <property type="evidence" value="ECO:0007669"/>
    <property type="project" value="TreeGrafter"/>
</dbReference>
<evidence type="ECO:0000259" key="1">
    <source>
        <dbReference type="Pfam" id="PF13847"/>
    </source>
</evidence>
<dbReference type="InterPro" id="IPR029063">
    <property type="entry name" value="SAM-dependent_MTases_sf"/>
</dbReference>
<accession>A0A8H3EF33</accession>
<name>A0A8H3EF33_9LECA</name>
<dbReference type="AlphaFoldDB" id="A0A8H3EF33"/>
<comment type="caution">
    <text evidence="2">The sequence shown here is derived from an EMBL/GenBank/DDBJ whole genome shotgun (WGS) entry which is preliminary data.</text>
</comment>
<organism evidence="2 3">
    <name type="scientific">Imshaugia aleurites</name>
    <dbReference type="NCBI Taxonomy" id="172621"/>
    <lineage>
        <taxon>Eukaryota</taxon>
        <taxon>Fungi</taxon>
        <taxon>Dikarya</taxon>
        <taxon>Ascomycota</taxon>
        <taxon>Pezizomycotina</taxon>
        <taxon>Lecanoromycetes</taxon>
        <taxon>OSLEUM clade</taxon>
        <taxon>Lecanoromycetidae</taxon>
        <taxon>Lecanorales</taxon>
        <taxon>Lecanorineae</taxon>
        <taxon>Parmeliaceae</taxon>
        <taxon>Imshaugia</taxon>
    </lineage>
</organism>
<feature type="domain" description="Methyltransferase" evidence="1">
    <location>
        <begin position="58"/>
        <end position="148"/>
    </location>
</feature>
<dbReference type="PANTHER" id="PTHR18895">
    <property type="entry name" value="HEMK METHYLTRANSFERASE"/>
    <property type="match status" value="1"/>
</dbReference>
<dbReference type="GO" id="GO:0003676">
    <property type="term" value="F:nucleic acid binding"/>
    <property type="evidence" value="ECO:0007669"/>
    <property type="project" value="InterPro"/>
</dbReference>
<dbReference type="Gene3D" id="3.40.50.150">
    <property type="entry name" value="Vaccinia Virus protein VP39"/>
    <property type="match status" value="1"/>
</dbReference>
<gene>
    <name evidence="2" type="ORF">IMSHALPRED_004033</name>
</gene>
<dbReference type="Pfam" id="PF13847">
    <property type="entry name" value="Methyltransf_31"/>
    <property type="match status" value="1"/>
</dbReference>
<sequence length="289" mass="31019">MATAPLSDVPRASAGEAIAIYTRNAAIWGAGDPVPETETLTTHLATLLLSSSSPPRPLRILDLCTGTGCIPLHLYSLLTPHIPTPRLLGIDISPIAIRLAKQTLSHNITTTRLPPTAQAQISFVQGDIFANSDAEAWRQAEWDVLISNPPYISPTSFDATTARSVRNYEPKSALVPPLSTSSAKSREAAADIGDTFYPRLLEIAEQVSARVLLVEVGDLQQAIRVVEMVVEKGKSVWAGCEIWRDWPVGGGDGEVVEVQGGEVRVRGEGNGRAVLAWRGEEGGRMVGKK</sequence>
<dbReference type="OrthoDB" id="269872at2759"/>
<proteinExistence type="predicted"/>
<dbReference type="GO" id="GO:0008168">
    <property type="term" value="F:methyltransferase activity"/>
    <property type="evidence" value="ECO:0007669"/>
    <property type="project" value="InterPro"/>
</dbReference>
<dbReference type="EMBL" id="CAJPDT010000002">
    <property type="protein sequence ID" value="CAF9905966.1"/>
    <property type="molecule type" value="Genomic_DNA"/>
</dbReference>
<dbReference type="Proteomes" id="UP000664534">
    <property type="component" value="Unassembled WGS sequence"/>
</dbReference>
<dbReference type="InterPro" id="IPR050320">
    <property type="entry name" value="N5-glutamine_MTase"/>
</dbReference>
<dbReference type="CDD" id="cd02440">
    <property type="entry name" value="AdoMet_MTases"/>
    <property type="match status" value="1"/>
</dbReference>
<dbReference type="InterPro" id="IPR002052">
    <property type="entry name" value="DNA_methylase_N6_adenine_CS"/>
</dbReference>
<dbReference type="PANTHER" id="PTHR18895:SF74">
    <property type="entry name" value="MTRF1L RELEASE FACTOR GLUTAMINE METHYLTRANSFERASE"/>
    <property type="match status" value="1"/>
</dbReference>
<evidence type="ECO:0000313" key="2">
    <source>
        <dbReference type="EMBL" id="CAF9905966.1"/>
    </source>
</evidence>
<dbReference type="InterPro" id="IPR025714">
    <property type="entry name" value="Methyltranfer_dom"/>
</dbReference>
<dbReference type="SUPFAM" id="SSF53335">
    <property type="entry name" value="S-adenosyl-L-methionine-dependent methyltransferases"/>
    <property type="match status" value="1"/>
</dbReference>
<dbReference type="GO" id="GO:0032259">
    <property type="term" value="P:methylation"/>
    <property type="evidence" value="ECO:0007669"/>
    <property type="project" value="InterPro"/>
</dbReference>
<keyword evidence="3" id="KW-1185">Reference proteome</keyword>